<dbReference type="InterPro" id="IPR001179">
    <property type="entry name" value="PPIase_FKBP_dom"/>
</dbReference>
<dbReference type="STRING" id="1121022.GCA_000376105_02117"/>
<gene>
    <name evidence="8" type="ORF">ABENE_05400</name>
</gene>
<dbReference type="Gene3D" id="6.10.250.2970">
    <property type="match status" value="1"/>
</dbReference>
<dbReference type="Gene3D" id="3.10.50.40">
    <property type="match status" value="1"/>
</dbReference>
<dbReference type="InterPro" id="IPR046357">
    <property type="entry name" value="PPIase_dom_sf"/>
</dbReference>
<comment type="similarity">
    <text evidence="2 6">Belongs to the FKBP-type PPIase family.</text>
</comment>
<evidence type="ECO:0000256" key="1">
    <source>
        <dbReference type="ARBA" id="ARBA00000971"/>
    </source>
</evidence>
<dbReference type="PANTHER" id="PTHR43811">
    <property type="entry name" value="FKBP-TYPE PEPTIDYL-PROLYL CIS-TRANS ISOMERASE FKPA"/>
    <property type="match status" value="1"/>
</dbReference>
<keyword evidence="4 5" id="KW-0413">Isomerase</keyword>
<dbReference type="PANTHER" id="PTHR43811:SF19">
    <property type="entry name" value="39 KDA FK506-BINDING NUCLEAR PROTEIN"/>
    <property type="match status" value="1"/>
</dbReference>
<name>V4RRF5_9CAUL</name>
<evidence type="ECO:0000256" key="4">
    <source>
        <dbReference type="ARBA" id="ARBA00023235"/>
    </source>
</evidence>
<accession>V4RRF5</accession>
<evidence type="ECO:0000313" key="9">
    <source>
        <dbReference type="Proteomes" id="UP000017837"/>
    </source>
</evidence>
<dbReference type="eggNOG" id="COG0545">
    <property type="taxonomic scope" value="Bacteria"/>
</dbReference>
<dbReference type="Proteomes" id="UP000017837">
    <property type="component" value="Unassembled WGS sequence"/>
</dbReference>
<dbReference type="Pfam" id="PF00254">
    <property type="entry name" value="FKBP_C"/>
    <property type="match status" value="1"/>
</dbReference>
<feature type="domain" description="PPIase FKBP-type" evidence="7">
    <location>
        <begin position="60"/>
        <end position="145"/>
    </location>
</feature>
<dbReference type="EMBL" id="AWGB01000007">
    <property type="protein sequence ID" value="ESQ93758.1"/>
    <property type="molecule type" value="Genomic_DNA"/>
</dbReference>
<dbReference type="SUPFAM" id="SSF54534">
    <property type="entry name" value="FKBP-like"/>
    <property type="match status" value="1"/>
</dbReference>
<dbReference type="InterPro" id="IPR000774">
    <property type="entry name" value="PPIase_FKBP_N"/>
</dbReference>
<organism evidence="8 9">
    <name type="scientific">Asticcacaulis benevestitus DSM 16100 = ATCC BAA-896</name>
    <dbReference type="NCBI Taxonomy" id="1121022"/>
    <lineage>
        <taxon>Bacteria</taxon>
        <taxon>Pseudomonadati</taxon>
        <taxon>Pseudomonadota</taxon>
        <taxon>Alphaproteobacteria</taxon>
        <taxon>Caulobacterales</taxon>
        <taxon>Caulobacteraceae</taxon>
        <taxon>Asticcacaulis</taxon>
    </lineage>
</organism>
<dbReference type="GO" id="GO:0006457">
    <property type="term" value="P:protein folding"/>
    <property type="evidence" value="ECO:0007669"/>
    <property type="project" value="InterPro"/>
</dbReference>
<protein>
    <recommendedName>
        <fullName evidence="6">Peptidyl-prolyl cis-trans isomerase</fullName>
        <ecNumber evidence="6">5.2.1.8</ecNumber>
    </recommendedName>
</protein>
<evidence type="ECO:0000256" key="5">
    <source>
        <dbReference type="PROSITE-ProRule" id="PRU00277"/>
    </source>
</evidence>
<dbReference type="GO" id="GO:0003755">
    <property type="term" value="F:peptidyl-prolyl cis-trans isomerase activity"/>
    <property type="evidence" value="ECO:0007669"/>
    <property type="project" value="UniProtKB-UniRule"/>
</dbReference>
<comment type="catalytic activity">
    <reaction evidence="1 5 6">
        <text>[protein]-peptidylproline (omega=180) = [protein]-peptidylproline (omega=0)</text>
        <dbReference type="Rhea" id="RHEA:16237"/>
        <dbReference type="Rhea" id="RHEA-COMP:10747"/>
        <dbReference type="Rhea" id="RHEA-COMP:10748"/>
        <dbReference type="ChEBI" id="CHEBI:83833"/>
        <dbReference type="ChEBI" id="CHEBI:83834"/>
        <dbReference type="EC" id="5.2.1.8"/>
    </reaction>
</comment>
<proteinExistence type="inferred from homology"/>
<dbReference type="Pfam" id="PF01346">
    <property type="entry name" value="FKBP_N"/>
    <property type="match status" value="1"/>
</dbReference>
<dbReference type="EC" id="5.2.1.8" evidence="6"/>
<evidence type="ECO:0000256" key="3">
    <source>
        <dbReference type="ARBA" id="ARBA00023110"/>
    </source>
</evidence>
<comment type="caution">
    <text evidence="8">The sequence shown here is derived from an EMBL/GenBank/DDBJ whole genome shotgun (WGS) entry which is preliminary data.</text>
</comment>
<evidence type="ECO:0000256" key="2">
    <source>
        <dbReference type="ARBA" id="ARBA00006577"/>
    </source>
</evidence>
<dbReference type="AlphaFoldDB" id="V4RRF5"/>
<keyword evidence="3 5" id="KW-0697">Rotamase</keyword>
<reference evidence="8 9" key="1">
    <citation type="journal article" date="2014" name="Nature">
        <title>Sequential evolution of bacterial morphology by co-option of a developmental regulator.</title>
        <authorList>
            <person name="Jiang C."/>
            <person name="Brown P.J."/>
            <person name="Ducret A."/>
            <person name="Brun Y.V."/>
        </authorList>
    </citation>
    <scope>NUCLEOTIDE SEQUENCE [LARGE SCALE GENOMIC DNA]</scope>
    <source>
        <strain evidence="8 9">DSM 16100</strain>
    </source>
</reference>
<dbReference type="PROSITE" id="PS50059">
    <property type="entry name" value="FKBP_PPIASE"/>
    <property type="match status" value="1"/>
</dbReference>
<sequence length="147" mass="15808">MDKTQAQTPDQISVAEQNLKTGQDFLAKTAAVPGVVTLPSGVLYKTVSRSQNPGAQPTVADNVTIHYEGTLLDGSVFDSSYKRNEPATFPLGRLISAWQQVIPLMHVGDEIVLYTPPTAAYGERDLGEIPPNSTLIFRVQLLGIGGQ</sequence>
<evidence type="ECO:0000259" key="7">
    <source>
        <dbReference type="PROSITE" id="PS50059"/>
    </source>
</evidence>
<dbReference type="PATRIC" id="fig|1121022.4.peg.1074"/>
<evidence type="ECO:0000313" key="8">
    <source>
        <dbReference type="EMBL" id="ESQ93758.1"/>
    </source>
</evidence>
<evidence type="ECO:0000256" key="6">
    <source>
        <dbReference type="RuleBase" id="RU003915"/>
    </source>
</evidence>
<dbReference type="RefSeq" id="WP_018081781.1">
    <property type="nucleotide sequence ID" value="NZ_AQWM01000007.1"/>
</dbReference>
<keyword evidence="9" id="KW-1185">Reference proteome</keyword>